<dbReference type="RefSeq" id="WP_234760791.1">
    <property type="nucleotide sequence ID" value="NZ_JAKEIP010000005.1"/>
</dbReference>
<reference evidence="1" key="1">
    <citation type="submission" date="2022-01" db="EMBL/GenBank/DDBJ databases">
        <title>Draft Genome Sequences of Seven Type Strains of the Genus Streptomyces.</title>
        <authorList>
            <person name="Aziz S."/>
            <person name="Coretto E."/>
            <person name="Chronakova A."/>
            <person name="Sproer C."/>
            <person name="Huber K."/>
            <person name="Nouioui I."/>
            <person name="Gross H."/>
        </authorList>
    </citation>
    <scope>NUCLEOTIDE SEQUENCE</scope>
    <source>
        <strain evidence="1">DSM 103493</strain>
    </source>
</reference>
<accession>A0A9X1PT15</accession>
<name>A0A9X1PT15_STRM4</name>
<protein>
    <submittedName>
        <fullName evidence="1">Uncharacterized protein</fullName>
    </submittedName>
</protein>
<evidence type="ECO:0000313" key="2">
    <source>
        <dbReference type="Proteomes" id="UP001139384"/>
    </source>
</evidence>
<gene>
    <name evidence="1" type="ORF">L0P92_02730</name>
</gene>
<keyword evidence="2" id="KW-1185">Reference proteome</keyword>
<comment type="caution">
    <text evidence="1">The sequence shown here is derived from an EMBL/GenBank/DDBJ whole genome shotgun (WGS) entry which is preliminary data.</text>
</comment>
<dbReference type="Proteomes" id="UP001139384">
    <property type="component" value="Unassembled WGS sequence"/>
</dbReference>
<evidence type="ECO:0000313" key="1">
    <source>
        <dbReference type="EMBL" id="MCF1592486.1"/>
    </source>
</evidence>
<dbReference type="EMBL" id="JAKEIP010000005">
    <property type="protein sequence ID" value="MCF1592486.1"/>
    <property type="molecule type" value="Genomic_DNA"/>
</dbReference>
<sequence>MSEWRFLRTPHTIDQIAGLPVEARLPALELIDALETDPYAITAPYGEDDGLTRAASFGDWGTMVILCNPITKRITLLAVVWTG</sequence>
<dbReference type="AlphaFoldDB" id="A0A9X1PT15"/>
<proteinExistence type="predicted"/>
<organism evidence="1 2">
    <name type="scientific">Streptomyces muensis</name>
    <dbReference type="NCBI Taxonomy" id="1077944"/>
    <lineage>
        <taxon>Bacteria</taxon>
        <taxon>Bacillati</taxon>
        <taxon>Actinomycetota</taxon>
        <taxon>Actinomycetes</taxon>
        <taxon>Kitasatosporales</taxon>
        <taxon>Streptomycetaceae</taxon>
        <taxon>Streptomyces</taxon>
    </lineage>
</organism>